<dbReference type="PANTHER" id="PTHR35116">
    <property type="entry name" value="HELICASE PROTEIN MOM1"/>
    <property type="match status" value="1"/>
</dbReference>
<feature type="compositionally biased region" description="Polar residues" evidence="2">
    <location>
        <begin position="730"/>
        <end position="753"/>
    </location>
</feature>
<name>A0AAV0YE22_VICFA</name>
<accession>A0AAV0YE22</accession>
<feature type="region of interest" description="Disordered" evidence="2">
    <location>
        <begin position="809"/>
        <end position="846"/>
    </location>
</feature>
<dbReference type="Gene3D" id="6.10.250.1310">
    <property type="match status" value="1"/>
</dbReference>
<feature type="region of interest" description="Disordered" evidence="2">
    <location>
        <begin position="1068"/>
        <end position="1119"/>
    </location>
</feature>
<dbReference type="EMBL" id="CATIWC010001531">
    <property type="protein sequence ID" value="CAI8584225.1"/>
    <property type="molecule type" value="Genomic_DNA"/>
</dbReference>
<feature type="compositionally biased region" description="Basic and acidic residues" evidence="2">
    <location>
        <begin position="177"/>
        <end position="187"/>
    </location>
</feature>
<feature type="compositionally biased region" description="Polar residues" evidence="2">
    <location>
        <begin position="1304"/>
        <end position="1314"/>
    </location>
</feature>
<dbReference type="Pfam" id="PF25029">
    <property type="entry name" value="MOM1"/>
    <property type="match status" value="1"/>
</dbReference>
<comment type="caution">
    <text evidence="4">The sequence shown here is derived from an EMBL/GenBank/DDBJ whole genome shotgun (WGS) entry which is preliminary data.</text>
</comment>
<dbReference type="InterPro" id="IPR039322">
    <property type="entry name" value="MOM1"/>
</dbReference>
<feature type="region of interest" description="Disordered" evidence="2">
    <location>
        <begin position="177"/>
        <end position="305"/>
    </location>
</feature>
<keyword evidence="5" id="KW-1185">Reference proteome</keyword>
<feature type="compositionally biased region" description="Polar residues" evidence="2">
    <location>
        <begin position="1185"/>
        <end position="1196"/>
    </location>
</feature>
<proteinExistence type="predicted"/>
<feature type="compositionally biased region" description="Polar residues" evidence="2">
    <location>
        <begin position="36"/>
        <end position="52"/>
    </location>
</feature>
<feature type="compositionally biased region" description="Polar residues" evidence="2">
    <location>
        <begin position="1420"/>
        <end position="1444"/>
    </location>
</feature>
<gene>
    <name evidence="4" type="ORF">VFH_U065160</name>
</gene>
<feature type="compositionally biased region" description="Basic and acidic residues" evidence="2">
    <location>
        <begin position="53"/>
        <end position="71"/>
    </location>
</feature>
<reference evidence="4 5" key="1">
    <citation type="submission" date="2023-01" db="EMBL/GenBank/DDBJ databases">
        <authorList>
            <person name="Kreplak J."/>
        </authorList>
    </citation>
    <scope>NUCLEOTIDE SEQUENCE [LARGE SCALE GENOMIC DNA]</scope>
</reference>
<feature type="region of interest" description="Disordered" evidence="2">
    <location>
        <begin position="1"/>
        <end position="104"/>
    </location>
</feature>
<feature type="domain" description="MOM1 alpha-helical" evidence="3">
    <location>
        <begin position="302"/>
        <end position="426"/>
    </location>
</feature>
<feature type="region of interest" description="Disordered" evidence="2">
    <location>
        <begin position="730"/>
        <end position="758"/>
    </location>
</feature>
<feature type="compositionally biased region" description="Low complexity" evidence="2">
    <location>
        <begin position="16"/>
        <end position="27"/>
    </location>
</feature>
<organism evidence="4 5">
    <name type="scientific">Vicia faba</name>
    <name type="common">Broad bean</name>
    <name type="synonym">Faba vulgaris</name>
    <dbReference type="NCBI Taxonomy" id="3906"/>
    <lineage>
        <taxon>Eukaryota</taxon>
        <taxon>Viridiplantae</taxon>
        <taxon>Streptophyta</taxon>
        <taxon>Embryophyta</taxon>
        <taxon>Tracheophyta</taxon>
        <taxon>Spermatophyta</taxon>
        <taxon>Magnoliopsida</taxon>
        <taxon>eudicotyledons</taxon>
        <taxon>Gunneridae</taxon>
        <taxon>Pentapetalae</taxon>
        <taxon>rosids</taxon>
        <taxon>fabids</taxon>
        <taxon>Fabales</taxon>
        <taxon>Fabaceae</taxon>
        <taxon>Papilionoideae</taxon>
        <taxon>50 kb inversion clade</taxon>
        <taxon>NPAAA clade</taxon>
        <taxon>Hologalegina</taxon>
        <taxon>IRL clade</taxon>
        <taxon>Fabeae</taxon>
        <taxon>Vicia</taxon>
    </lineage>
</organism>
<feature type="compositionally biased region" description="Basic and acidic residues" evidence="2">
    <location>
        <begin position="80"/>
        <end position="104"/>
    </location>
</feature>
<evidence type="ECO:0000259" key="3">
    <source>
        <dbReference type="Pfam" id="PF25029"/>
    </source>
</evidence>
<feature type="compositionally biased region" description="Polar residues" evidence="2">
    <location>
        <begin position="1217"/>
        <end position="1234"/>
    </location>
</feature>
<evidence type="ECO:0000313" key="5">
    <source>
        <dbReference type="Proteomes" id="UP001157006"/>
    </source>
</evidence>
<feature type="compositionally biased region" description="Low complexity" evidence="2">
    <location>
        <begin position="1346"/>
        <end position="1366"/>
    </location>
</feature>
<protein>
    <recommendedName>
        <fullName evidence="3">MOM1 alpha-helical domain-containing protein</fullName>
    </recommendedName>
</protein>
<dbReference type="Proteomes" id="UP001157006">
    <property type="component" value="Unassembled WGS sequence"/>
</dbReference>
<dbReference type="PANTHER" id="PTHR35116:SF2">
    <property type="entry name" value="ATP-DEPENDENT HELICASE FAMILY PROTEIN-RELATED"/>
    <property type="match status" value="1"/>
</dbReference>
<evidence type="ECO:0000313" key="4">
    <source>
        <dbReference type="EMBL" id="CAI8584225.1"/>
    </source>
</evidence>
<feature type="compositionally biased region" description="Basic and acidic residues" evidence="2">
    <location>
        <begin position="276"/>
        <end position="292"/>
    </location>
</feature>
<dbReference type="GO" id="GO:0031507">
    <property type="term" value="P:heterochromatin formation"/>
    <property type="evidence" value="ECO:0007669"/>
    <property type="project" value="InterPro"/>
</dbReference>
<feature type="compositionally biased region" description="Polar residues" evidence="2">
    <location>
        <begin position="1329"/>
        <end position="1338"/>
    </location>
</feature>
<feature type="compositionally biased region" description="Basic and acidic residues" evidence="2">
    <location>
        <begin position="230"/>
        <end position="250"/>
    </location>
</feature>
<feature type="compositionally biased region" description="Polar residues" evidence="2">
    <location>
        <begin position="1392"/>
        <end position="1413"/>
    </location>
</feature>
<dbReference type="InterPro" id="IPR056882">
    <property type="entry name" value="MOM1_dom"/>
</dbReference>
<keyword evidence="1" id="KW-0175">Coiled coil</keyword>
<sequence>MVSSPSSSENHKKVKSSSTTPTTTPSPLRRSERQRNISSNLNRSPSTSTTPVSKDKEEKNSPNRKKLDARRYRTILSQKKNKDCQETNDEHKLTPKDSDKGEGKIDECYKGISLSCKEVFEDCIKPSEDAKAKDMSAKSMLRELVKETLESNVTIGSTVVASNSTAQRTSEIPERVNLDGNKEETRGSDSNVSLIRKCVGNDKGGNLTPSKRKSSVVDNENLTPSKRKSTVVDKHSDVSHALDADHERLRVNSLETSGPSKRIRGINNVDQPTSKSNDEKSCTKTKEERPQGNDDETEKIRKQQRSLHLSLKPEIAKLCEILLLPDNVKSMVGKFLEYTMNNFMICTEPVSILQAFQLSLCLTAASLLSHKLDSEAALNLAKRHLNFSCKKDAVDEISAMLWDLKDSFLLLTGNSNANCSPKVSESLKRVHSNTDTTSYVELTKKDISEISRNIKVNQNRKEQWRKLLHIQMENKRKLEKEIENEMTHFKKMFNLEWKATLLYEKEKDMLREFKSKYKIREATLKRVQEARLQVLEAKQLEERQKFRESSAPDELSYLVSSQELGTSHNAPTILLSNQVSKTSYKRGTARELSRKEAVGLPSKVRSTDYPENAAPLYSLSTDQIFDEGLYGVVSPRHCSSSGPSNGHPAAVPILNSPSTIQKVPGRVSPAINNGQIPVTEPELSRDAAVGLPSTIRSTGYPENAAALNSSPTDQISDVGLDGVVSSTPCIFSSPSDGRPATSSLLNSPSSKQQVPDRVLSPVTDRQISVVVPENNHKEAECQITDNVEVNESTTSNYQEGVDRTMAENTLSQETSVSRAVDPIEPQKQVQGQPLSSVEPPPSPVHILPAYQSTQVSLVMEPPEQVQQDISNMPLAAGGEDQPATSEDSFSSQIPEASAEVQNQAAEQPALNLEADSHWYQVVPPVSDMVLDSLVPGGVRAQSLDTRSFSTHRVINNHSIQTPAQSASRNFPSMFYDPLSYELERIRKSTKQNLKKHEDMKLQLKCNFEKEIEELRRKYDIQMKEIEVEYQKTSKNYDTQYKTVYVHKILADTLKANSDPRFSGESGMLQGFTQPPRPQNPTHPSMVAGPSCRGPPATTFQNSHASTGSHARLPSPIHASYNTQGNFSGFSARPPHINISSPNLQAGGEISVPPLHPPPYRPSTSVPASSLMGEFRGPLPPLQPYRPSTSVPASSHSGEIRAHPPPLPPYRPSTSLPASSNNGAMCTPSPSTSLPASRHSGAMRTLPPPLPPYRPSTFVPASSHSGAMRTPSPPLPPYRPSTSVPASGHSGAIRAPAPHLPPYRHSTSVPASSLSGEIRAPAPHIPPYRPSTSVPTSSLGGVPHGMPSHPAPSNAPASSSLSSQRLPSPMPAISQFCPHRGHGYESTGGFPTRNVSATDMRMNANSQSSINLPNTLPHMSDSASLNHSQFNKSSSDPANSTQEATPSDVVCLSDDD</sequence>
<feature type="compositionally biased region" description="Polar residues" evidence="2">
    <location>
        <begin position="1097"/>
        <end position="1108"/>
    </location>
</feature>
<feature type="compositionally biased region" description="Polar residues" evidence="2">
    <location>
        <begin position="882"/>
        <end position="899"/>
    </location>
</feature>
<evidence type="ECO:0000256" key="2">
    <source>
        <dbReference type="SAM" id="MobiDB-lite"/>
    </source>
</evidence>
<feature type="region of interest" description="Disordered" evidence="2">
    <location>
        <begin position="1137"/>
        <end position="1455"/>
    </location>
</feature>
<feature type="region of interest" description="Disordered" evidence="2">
    <location>
        <begin position="873"/>
        <end position="899"/>
    </location>
</feature>
<feature type="coiled-coil region" evidence="1">
    <location>
        <begin position="986"/>
        <end position="1031"/>
    </location>
</feature>
<evidence type="ECO:0000256" key="1">
    <source>
        <dbReference type="SAM" id="Coils"/>
    </source>
</evidence>